<feature type="compositionally biased region" description="Basic and acidic residues" evidence="1">
    <location>
        <begin position="19"/>
        <end position="37"/>
    </location>
</feature>
<gene>
    <name evidence="2" type="ORF">FCM35_KLT16996</name>
</gene>
<organism evidence="2 3">
    <name type="scientific">Carex littledalei</name>
    <dbReference type="NCBI Taxonomy" id="544730"/>
    <lineage>
        <taxon>Eukaryota</taxon>
        <taxon>Viridiplantae</taxon>
        <taxon>Streptophyta</taxon>
        <taxon>Embryophyta</taxon>
        <taxon>Tracheophyta</taxon>
        <taxon>Spermatophyta</taxon>
        <taxon>Magnoliopsida</taxon>
        <taxon>Liliopsida</taxon>
        <taxon>Poales</taxon>
        <taxon>Cyperaceae</taxon>
        <taxon>Cyperoideae</taxon>
        <taxon>Cariceae</taxon>
        <taxon>Carex</taxon>
        <taxon>Carex subgen. Euthyceras</taxon>
    </lineage>
</organism>
<dbReference type="Proteomes" id="UP000623129">
    <property type="component" value="Unassembled WGS sequence"/>
</dbReference>
<dbReference type="AlphaFoldDB" id="A0A833VS21"/>
<feature type="compositionally biased region" description="Acidic residues" evidence="1">
    <location>
        <begin position="8"/>
        <end position="18"/>
    </location>
</feature>
<evidence type="ECO:0000313" key="2">
    <source>
        <dbReference type="EMBL" id="KAF3339525.1"/>
    </source>
</evidence>
<accession>A0A833VS21</accession>
<feature type="region of interest" description="Disordered" evidence="1">
    <location>
        <begin position="1"/>
        <end position="37"/>
    </location>
</feature>
<reference evidence="2" key="1">
    <citation type="submission" date="2020-01" db="EMBL/GenBank/DDBJ databases">
        <title>Genome sequence of Kobresia littledalei, the first chromosome-level genome in the family Cyperaceae.</title>
        <authorList>
            <person name="Qu G."/>
        </authorList>
    </citation>
    <scope>NUCLEOTIDE SEQUENCE</scope>
    <source>
        <strain evidence="2">C.B.Clarke</strain>
        <tissue evidence="2">Leaf</tissue>
    </source>
</reference>
<sequence length="192" mass="22760">MRRSVERGEEEEGEEEEKALDQWKGEDRREGSVEGRRSCWKKRLEKFAEEGRPNHKKKKTEIDLCRRLVGPTYEHWKALSINRALLLYNMSHFMLKYGLSDQYRDPCYTLANFQRRDVLTWLLRAFIFSREFPLLLQKVSRLLASTLILSTVDCSIPLPLHRVEVPQKNQNEPRWKMVRKEGKKLISSGNLV</sequence>
<comment type="caution">
    <text evidence="2">The sequence shown here is derived from an EMBL/GenBank/DDBJ whole genome shotgun (WGS) entry which is preliminary data.</text>
</comment>
<evidence type="ECO:0000256" key="1">
    <source>
        <dbReference type="SAM" id="MobiDB-lite"/>
    </source>
</evidence>
<dbReference type="EMBL" id="SWLB01000004">
    <property type="protein sequence ID" value="KAF3339525.1"/>
    <property type="molecule type" value="Genomic_DNA"/>
</dbReference>
<proteinExistence type="predicted"/>
<evidence type="ECO:0000313" key="3">
    <source>
        <dbReference type="Proteomes" id="UP000623129"/>
    </source>
</evidence>
<name>A0A833VS21_9POAL</name>
<keyword evidence="3" id="KW-1185">Reference proteome</keyword>
<protein>
    <submittedName>
        <fullName evidence="2">Separase</fullName>
    </submittedName>
</protein>